<evidence type="ECO:0000313" key="2">
    <source>
        <dbReference type="Proteomes" id="UP000315783"/>
    </source>
</evidence>
<dbReference type="AlphaFoldDB" id="A0A545V6M3"/>
<comment type="caution">
    <text evidence="1">The sequence shown here is derived from an EMBL/GenBank/DDBJ whole genome shotgun (WGS) entry which is preliminary data.</text>
</comment>
<protein>
    <submittedName>
        <fullName evidence="1">Uncharacterized protein</fullName>
    </submittedName>
</protein>
<evidence type="ECO:0000313" key="1">
    <source>
        <dbReference type="EMBL" id="TQV97379.1"/>
    </source>
</evidence>
<dbReference type="Proteomes" id="UP000315783">
    <property type="component" value="Unassembled WGS sequence"/>
</dbReference>
<reference evidence="1 2" key="1">
    <citation type="journal article" date="2019" name="Appl. Microbiol. Biotechnol.">
        <title>Genome sequence of Isaria javanica and comparative genome analysis insights into family S53 peptidase evolution in fungal entomopathogens.</title>
        <authorList>
            <person name="Lin R."/>
            <person name="Zhang X."/>
            <person name="Xin B."/>
            <person name="Zou M."/>
            <person name="Gao Y."/>
            <person name="Qin F."/>
            <person name="Hu Q."/>
            <person name="Xie B."/>
            <person name="Cheng X."/>
        </authorList>
    </citation>
    <scope>NUCLEOTIDE SEQUENCE [LARGE SCALE GENOMIC DNA]</scope>
    <source>
        <strain evidence="1 2">IJ1G</strain>
    </source>
</reference>
<proteinExistence type="predicted"/>
<sequence>MDSFKQALLRQCRFEMPTLVEFTTIVGTSASSLITVREWWRGTDGDGSPKSEYCEKVGDATKNLETVSSAAAPAAVESAAAAVGLSLATYQVLAADAASLNDHHSHKLLCLSWVSSDSESVSVLFALY</sequence>
<dbReference type="EMBL" id="SPUK01000005">
    <property type="protein sequence ID" value="TQV97379.1"/>
    <property type="molecule type" value="Genomic_DNA"/>
</dbReference>
<keyword evidence="2" id="KW-1185">Reference proteome</keyword>
<gene>
    <name evidence="1" type="ORF">IF1G_04619</name>
</gene>
<organism evidence="1 2">
    <name type="scientific">Cordyceps javanica</name>
    <dbReference type="NCBI Taxonomy" id="43265"/>
    <lineage>
        <taxon>Eukaryota</taxon>
        <taxon>Fungi</taxon>
        <taxon>Dikarya</taxon>
        <taxon>Ascomycota</taxon>
        <taxon>Pezizomycotina</taxon>
        <taxon>Sordariomycetes</taxon>
        <taxon>Hypocreomycetidae</taxon>
        <taxon>Hypocreales</taxon>
        <taxon>Cordycipitaceae</taxon>
        <taxon>Cordyceps</taxon>
    </lineage>
</organism>
<name>A0A545V6M3_9HYPO</name>
<accession>A0A545V6M3</accession>